<dbReference type="Pfam" id="PF00941">
    <property type="entry name" value="FAD_binding_5"/>
    <property type="match status" value="1"/>
</dbReference>
<dbReference type="PROSITE" id="PS51387">
    <property type="entry name" value="FAD_PCMH"/>
    <property type="match status" value="1"/>
</dbReference>
<keyword evidence="4" id="KW-1185">Reference proteome</keyword>
<dbReference type="NCBIfam" id="NF007427">
    <property type="entry name" value="PRK09971.1"/>
    <property type="match status" value="1"/>
</dbReference>
<dbReference type="EMBL" id="JAMFLX010000013">
    <property type="protein sequence ID" value="MCL6270489.1"/>
    <property type="molecule type" value="Genomic_DNA"/>
</dbReference>
<dbReference type="InterPro" id="IPR051312">
    <property type="entry name" value="Diverse_Substr_Oxidored"/>
</dbReference>
<evidence type="ECO:0000256" key="1">
    <source>
        <dbReference type="ARBA" id="ARBA00022827"/>
    </source>
</evidence>
<dbReference type="InterPro" id="IPR005107">
    <property type="entry name" value="CO_DH_flav_C"/>
</dbReference>
<dbReference type="SUPFAM" id="SSF55447">
    <property type="entry name" value="CO dehydrogenase flavoprotein C-terminal domain-like"/>
    <property type="match status" value="1"/>
</dbReference>
<feature type="domain" description="FAD-binding PCMH-type" evidence="2">
    <location>
        <begin position="1"/>
        <end position="176"/>
    </location>
</feature>
<dbReference type="InterPro" id="IPR036683">
    <property type="entry name" value="CO_DH_flav_C_dom_sf"/>
</dbReference>
<keyword evidence="1" id="KW-0274">FAD</keyword>
<dbReference type="InterPro" id="IPR036318">
    <property type="entry name" value="FAD-bd_PCMH-like_sf"/>
</dbReference>
<dbReference type="InterPro" id="IPR050031">
    <property type="entry name" value="XdhB_XDHase"/>
</dbReference>
<reference evidence="3 4" key="1">
    <citation type="submission" date="2022-05" db="EMBL/GenBank/DDBJ databases">
        <authorList>
            <person name="Park J.-S."/>
        </authorList>
    </citation>
    <scope>NUCLEOTIDE SEQUENCE [LARGE SCALE GENOMIC DNA]</scope>
    <source>
        <strain evidence="3 4">2012CJ34-2</strain>
    </source>
</reference>
<dbReference type="InterPro" id="IPR016169">
    <property type="entry name" value="FAD-bd_PCMH_sub2"/>
</dbReference>
<dbReference type="SMART" id="SM01092">
    <property type="entry name" value="CO_deh_flav_C"/>
    <property type="match status" value="1"/>
</dbReference>
<proteinExistence type="predicted"/>
<organism evidence="3 4">
    <name type="scientific">Parendozoicomonas callyspongiae</name>
    <dbReference type="NCBI Taxonomy" id="2942213"/>
    <lineage>
        <taxon>Bacteria</taxon>
        <taxon>Pseudomonadati</taxon>
        <taxon>Pseudomonadota</taxon>
        <taxon>Gammaproteobacteria</taxon>
        <taxon>Oceanospirillales</taxon>
        <taxon>Endozoicomonadaceae</taxon>
        <taxon>Parendozoicomonas</taxon>
    </lineage>
</organism>
<dbReference type="InterPro" id="IPR016167">
    <property type="entry name" value="FAD-bd_PCMH_sub1"/>
</dbReference>
<dbReference type="PANTHER" id="PTHR42659">
    <property type="entry name" value="XANTHINE DEHYDROGENASE SUBUNIT C-RELATED"/>
    <property type="match status" value="1"/>
</dbReference>
<protein>
    <submittedName>
        <fullName evidence="3">Xanthine dehydrogenase FAD-binding subunit XdhB</fullName>
    </submittedName>
</protein>
<dbReference type="Gene3D" id="3.30.465.10">
    <property type="match status" value="1"/>
</dbReference>
<accession>A0ABT0PGJ4</accession>
<evidence type="ECO:0000313" key="3">
    <source>
        <dbReference type="EMBL" id="MCL6270489.1"/>
    </source>
</evidence>
<evidence type="ECO:0000313" key="4">
    <source>
        <dbReference type="Proteomes" id="UP001203338"/>
    </source>
</evidence>
<dbReference type="Proteomes" id="UP001203338">
    <property type="component" value="Unassembled WGS sequence"/>
</dbReference>
<dbReference type="InterPro" id="IPR016166">
    <property type="entry name" value="FAD-bd_PCMH"/>
</dbReference>
<dbReference type="SUPFAM" id="SSF56176">
    <property type="entry name" value="FAD-binding/transporter-associated domain-like"/>
    <property type="match status" value="1"/>
</dbReference>
<name>A0ABT0PGJ4_9GAMM</name>
<gene>
    <name evidence="3" type="primary">xdhB</name>
    <name evidence="3" type="ORF">M3P05_11205</name>
</gene>
<sequence length="292" mass="31825">MFAIEKYHKAATVQETVELLSQNSEAHLLAGGTDVLVKLREGHEQFKQLIDIHDVQELQSIEMLDDGTLSIGAGVSCTRLIRSEIVQAHIPVLAQAANMLGGPQVRNAATLGGNICNGAPSAENASPLVVLDAQVNIVGPNGSRLVPITEFYLRPGKVDLEQNEIVTDFRIAKESYENTGGEFCKYAMRNAMDIATIGCSVICRMDEDRIEDLHIAYTVAAPVPTRCRTAEEMCKGQVPSKALLNDLAKVVHEDLKPRDSWRASKDFRVHVISTLAERVTEKAIIRAGGIIA</sequence>
<dbReference type="NCBIfam" id="NF043083">
    <property type="entry name" value="XdhB_XDHase"/>
    <property type="match status" value="1"/>
</dbReference>
<dbReference type="RefSeq" id="WP_249699714.1">
    <property type="nucleotide sequence ID" value="NZ_JAMFLX010000013.1"/>
</dbReference>
<evidence type="ECO:0000259" key="2">
    <source>
        <dbReference type="PROSITE" id="PS51387"/>
    </source>
</evidence>
<keyword evidence="1" id="KW-0285">Flavoprotein</keyword>
<comment type="caution">
    <text evidence="3">The sequence shown here is derived from an EMBL/GenBank/DDBJ whole genome shotgun (WGS) entry which is preliminary data.</text>
</comment>
<dbReference type="PANTHER" id="PTHR42659:SF9">
    <property type="entry name" value="XANTHINE DEHYDROGENASE FAD-BINDING SUBUNIT XDHB-RELATED"/>
    <property type="match status" value="1"/>
</dbReference>
<dbReference type="InterPro" id="IPR002346">
    <property type="entry name" value="Mopterin_DH_FAD-bd"/>
</dbReference>
<dbReference type="Gene3D" id="3.30.43.10">
    <property type="entry name" value="Uridine Diphospho-n-acetylenolpyruvylglucosamine Reductase, domain 2"/>
    <property type="match status" value="1"/>
</dbReference>
<dbReference type="Gene3D" id="3.30.390.50">
    <property type="entry name" value="CO dehydrogenase flavoprotein, C-terminal domain"/>
    <property type="match status" value="1"/>
</dbReference>
<dbReference type="Pfam" id="PF03450">
    <property type="entry name" value="CO_deh_flav_C"/>
    <property type="match status" value="1"/>
</dbReference>